<protein>
    <submittedName>
        <fullName evidence="2">Uncharacterized protein</fullName>
    </submittedName>
</protein>
<keyword evidence="1" id="KW-1133">Transmembrane helix</keyword>
<dbReference type="EMBL" id="AVPG01000019">
    <property type="protein sequence ID" value="KGX85785.1"/>
    <property type="molecule type" value="Genomic_DNA"/>
</dbReference>
<evidence type="ECO:0000313" key="3">
    <source>
        <dbReference type="Proteomes" id="UP000030401"/>
    </source>
</evidence>
<organism evidence="2 3">
    <name type="scientific">Pontibacillus litoralis JSM 072002</name>
    <dbReference type="NCBI Taxonomy" id="1385512"/>
    <lineage>
        <taxon>Bacteria</taxon>
        <taxon>Bacillati</taxon>
        <taxon>Bacillota</taxon>
        <taxon>Bacilli</taxon>
        <taxon>Bacillales</taxon>
        <taxon>Bacillaceae</taxon>
        <taxon>Pontibacillus</taxon>
    </lineage>
</organism>
<dbReference type="OrthoDB" id="2933871at2"/>
<comment type="caution">
    <text evidence="2">The sequence shown here is derived from an EMBL/GenBank/DDBJ whole genome shotgun (WGS) entry which is preliminary data.</text>
</comment>
<keyword evidence="1" id="KW-0472">Membrane</keyword>
<keyword evidence="3" id="KW-1185">Reference proteome</keyword>
<dbReference type="RefSeq" id="WP_036835063.1">
    <property type="nucleotide sequence ID" value="NZ_AVPG01000019.1"/>
</dbReference>
<feature type="transmembrane region" description="Helical" evidence="1">
    <location>
        <begin position="7"/>
        <end position="28"/>
    </location>
</feature>
<gene>
    <name evidence="2" type="ORF">N784_07920</name>
</gene>
<accession>A0A0A5G3W6</accession>
<evidence type="ECO:0000256" key="1">
    <source>
        <dbReference type="SAM" id="Phobius"/>
    </source>
</evidence>
<dbReference type="Proteomes" id="UP000030401">
    <property type="component" value="Unassembled WGS sequence"/>
</dbReference>
<evidence type="ECO:0000313" key="2">
    <source>
        <dbReference type="EMBL" id="KGX85785.1"/>
    </source>
</evidence>
<proteinExistence type="predicted"/>
<sequence length="318" mass="37079">MRFFKSLNGILLFILIITIITTQLVGFFRNNEFNNDVNLDDREFMEGTIAFGYLDYNGNIIDNGSTITLDNKGSFNTTLQLNHNLQKTRNYLLIVFNNFKQTAFNVGGEKHYTYSFEMEPDSTMDLPIEIKLDETAKELDLIIIKKPDYKLKEIDMNKASILQEVLPVRYSIDNNSRENEFVYSKSDNLYKEGPNDFVFISKDPNKMKFIPIEEENKDLHLSVGNITNKELTYAVIQLLDWKQIPFEDGEFIKFFNVKEGERKTKKFKIPNTDKEKNLQILAFPYPFNVTRNNFRSQAVFGSLRLTVRPEENTSSTKK</sequence>
<name>A0A0A5G3W6_9BACI</name>
<keyword evidence="1" id="KW-0812">Transmembrane</keyword>
<reference evidence="2 3" key="1">
    <citation type="submission" date="2013-08" db="EMBL/GenBank/DDBJ databases">
        <authorList>
            <person name="Huang J."/>
            <person name="Wang G."/>
        </authorList>
    </citation>
    <scope>NUCLEOTIDE SEQUENCE [LARGE SCALE GENOMIC DNA]</scope>
    <source>
        <strain evidence="2 3">JSM 072002</strain>
    </source>
</reference>
<dbReference type="AlphaFoldDB" id="A0A0A5G3W6"/>